<gene>
    <name evidence="1" type="ORF">ERS013200_01073</name>
</gene>
<protein>
    <submittedName>
        <fullName evidence="1">Uncharacterized protein</fullName>
    </submittedName>
</protein>
<sequence>MRLAALGIAKFLGDQIGGPLGHQTISHQFATGNGGEAFQAVTLLVIQQNNATTDITATAIIVHCDQWSNARISAQYASVGHNGGKFGALGEQNIHFSFSDMQIIDLVIINVLGSGTNQRNGIAGNQNVRVGWLTAAVDHQIINAVIQDQQRAFGWEHLDVEIRVFADVLSPNTCRINHLLGENIKLSATA</sequence>
<organism evidence="1 2">
    <name type="scientific">Vibrio cholerae</name>
    <dbReference type="NCBI Taxonomy" id="666"/>
    <lineage>
        <taxon>Bacteria</taxon>
        <taxon>Pseudomonadati</taxon>
        <taxon>Pseudomonadota</taxon>
        <taxon>Gammaproteobacteria</taxon>
        <taxon>Vibrionales</taxon>
        <taxon>Vibrionaceae</taxon>
        <taxon>Vibrio</taxon>
    </lineage>
</organism>
<dbReference type="EMBL" id="CWQY01000005">
    <property type="protein sequence ID" value="CSC29948.1"/>
    <property type="molecule type" value="Genomic_DNA"/>
</dbReference>
<dbReference type="AlphaFoldDB" id="A0A655TTF3"/>
<name>A0A655TTF3_VIBCL</name>
<dbReference type="Proteomes" id="UP000041770">
    <property type="component" value="Unassembled WGS sequence"/>
</dbReference>
<evidence type="ECO:0000313" key="1">
    <source>
        <dbReference type="EMBL" id="CSC29948.1"/>
    </source>
</evidence>
<accession>A0A655TTF3</accession>
<evidence type="ECO:0000313" key="2">
    <source>
        <dbReference type="Proteomes" id="UP000041770"/>
    </source>
</evidence>
<reference evidence="1 2" key="1">
    <citation type="submission" date="2015-07" db="EMBL/GenBank/DDBJ databases">
        <authorList>
            <consortium name="Pathogen Informatics"/>
        </authorList>
    </citation>
    <scope>NUCLEOTIDE SEQUENCE [LARGE SCALE GENOMIC DNA]</scope>
    <source>
        <strain evidence="1 2">A316</strain>
    </source>
</reference>
<proteinExistence type="predicted"/>